<evidence type="ECO:0000256" key="2">
    <source>
        <dbReference type="ARBA" id="ARBA00022989"/>
    </source>
</evidence>
<feature type="transmembrane region" description="Helical" evidence="4">
    <location>
        <begin position="251"/>
        <end position="271"/>
    </location>
</feature>
<feature type="transmembrane region" description="Helical" evidence="4">
    <location>
        <begin position="194"/>
        <end position="214"/>
    </location>
</feature>
<dbReference type="PANTHER" id="PTHR23526:SF2">
    <property type="entry name" value="MAJOR FACILITATOR SUPERFAMILY (MFS) PROFILE DOMAIN-CONTAINING PROTEIN"/>
    <property type="match status" value="1"/>
</dbReference>
<gene>
    <name evidence="5" type="ORF">F8C67_08775</name>
</gene>
<dbReference type="InterPro" id="IPR036259">
    <property type="entry name" value="MFS_trans_sf"/>
</dbReference>
<reference evidence="5 6" key="1">
    <citation type="submission" date="2019-09" db="EMBL/GenBank/DDBJ databases">
        <title>Genomes of family Cryomorphaceae.</title>
        <authorList>
            <person name="Bowman J.P."/>
        </authorList>
    </citation>
    <scope>NUCLEOTIDE SEQUENCE [LARGE SCALE GENOMIC DNA]</scope>
    <source>
        <strain evidence="5 6">LMG 25704</strain>
    </source>
</reference>
<evidence type="ECO:0000256" key="4">
    <source>
        <dbReference type="SAM" id="Phobius"/>
    </source>
</evidence>
<dbReference type="GO" id="GO:0022857">
    <property type="term" value="F:transmembrane transporter activity"/>
    <property type="evidence" value="ECO:0007669"/>
    <property type="project" value="InterPro"/>
</dbReference>
<accession>A0A6N6RHY9</accession>
<name>A0A6N6RHY9_9FLAO</name>
<sequence>MPNKAYELLTEDETRSCDAISEEACKEVPGNFSWIVANGSLTKLAEQLISPKVTLPWLFDFLMVPQSLLGLIVPIRDAGSLLPQLAVAGFIRSRAKRKWFWVGAAIVQALAMFASIWALTWESPMLSGLWILFMLLVFSIASGVGSVSFKDVSAKVIPKGQRGQMLAARSWIGGILGLAAGAYLIFFVKDKSELLFTVLFGAAGFLWLGGAFTYSMVKEYSGAMEGGRTPIQSWKSGVAVFKRESNFRRFIYTRALLMALPLSIPFMVSVGRSVTDGAFSALGALIVATGLAQVVSSNIWGIQADKSAPRVMLISSLVAVGSVLYVVIFPYFPDSWQSVWTFAPALFTIGVAYSGAKISRKTYLMDIAPSSDRPTWVSMANTSMGIATLVAAGIGTLAALWDAQIQLVLYSVLILGGGMLSQRLSNNRTS</sequence>
<dbReference type="InterPro" id="IPR011701">
    <property type="entry name" value="MFS"/>
</dbReference>
<dbReference type="Gene3D" id="1.20.1250.20">
    <property type="entry name" value="MFS general substrate transporter like domains"/>
    <property type="match status" value="1"/>
</dbReference>
<protein>
    <submittedName>
        <fullName evidence="5">MFS transporter</fullName>
    </submittedName>
</protein>
<keyword evidence="2 4" id="KW-1133">Transmembrane helix</keyword>
<keyword evidence="6" id="KW-1185">Reference proteome</keyword>
<dbReference type="PANTHER" id="PTHR23526">
    <property type="entry name" value="INTEGRAL MEMBRANE TRANSPORT PROTEIN-RELATED"/>
    <property type="match status" value="1"/>
</dbReference>
<dbReference type="AlphaFoldDB" id="A0A6N6RHY9"/>
<evidence type="ECO:0000256" key="3">
    <source>
        <dbReference type="ARBA" id="ARBA00023136"/>
    </source>
</evidence>
<dbReference type="SUPFAM" id="SSF103473">
    <property type="entry name" value="MFS general substrate transporter"/>
    <property type="match status" value="1"/>
</dbReference>
<organism evidence="5 6">
    <name type="scientific">Phaeocystidibacter luteus</name>
    <dbReference type="NCBI Taxonomy" id="911197"/>
    <lineage>
        <taxon>Bacteria</taxon>
        <taxon>Pseudomonadati</taxon>
        <taxon>Bacteroidota</taxon>
        <taxon>Flavobacteriia</taxon>
        <taxon>Flavobacteriales</taxon>
        <taxon>Phaeocystidibacteraceae</taxon>
        <taxon>Phaeocystidibacter</taxon>
    </lineage>
</organism>
<keyword evidence="1 4" id="KW-0812">Transmembrane</keyword>
<feature type="transmembrane region" description="Helical" evidence="4">
    <location>
        <begin position="376"/>
        <end position="401"/>
    </location>
</feature>
<feature type="transmembrane region" description="Helical" evidence="4">
    <location>
        <begin position="125"/>
        <end position="149"/>
    </location>
</feature>
<feature type="transmembrane region" description="Helical" evidence="4">
    <location>
        <begin position="277"/>
        <end position="299"/>
    </location>
</feature>
<feature type="transmembrane region" description="Helical" evidence="4">
    <location>
        <begin position="338"/>
        <end position="356"/>
    </location>
</feature>
<dbReference type="Proteomes" id="UP000468650">
    <property type="component" value="Unassembled WGS sequence"/>
</dbReference>
<keyword evidence="3 4" id="KW-0472">Membrane</keyword>
<dbReference type="OrthoDB" id="1117124at2"/>
<evidence type="ECO:0000256" key="1">
    <source>
        <dbReference type="ARBA" id="ARBA00022692"/>
    </source>
</evidence>
<feature type="transmembrane region" description="Helical" evidence="4">
    <location>
        <begin position="311"/>
        <end position="332"/>
    </location>
</feature>
<evidence type="ECO:0000313" key="5">
    <source>
        <dbReference type="EMBL" id="KAB2809964.1"/>
    </source>
</evidence>
<feature type="transmembrane region" description="Helical" evidence="4">
    <location>
        <begin position="407"/>
        <end position="425"/>
    </location>
</feature>
<evidence type="ECO:0000313" key="6">
    <source>
        <dbReference type="Proteomes" id="UP000468650"/>
    </source>
</evidence>
<proteinExistence type="predicted"/>
<dbReference type="RefSeq" id="WP_151667464.1">
    <property type="nucleotide sequence ID" value="NZ_WBVO01000006.1"/>
</dbReference>
<dbReference type="InterPro" id="IPR052528">
    <property type="entry name" value="Sugar_transport-like"/>
</dbReference>
<dbReference type="Pfam" id="PF07690">
    <property type="entry name" value="MFS_1"/>
    <property type="match status" value="1"/>
</dbReference>
<dbReference type="EMBL" id="WBVO01000006">
    <property type="protein sequence ID" value="KAB2809964.1"/>
    <property type="molecule type" value="Genomic_DNA"/>
</dbReference>
<feature type="transmembrane region" description="Helical" evidence="4">
    <location>
        <begin position="99"/>
        <end position="119"/>
    </location>
</feature>
<comment type="caution">
    <text evidence="5">The sequence shown here is derived from an EMBL/GenBank/DDBJ whole genome shotgun (WGS) entry which is preliminary data.</text>
</comment>
<feature type="transmembrane region" description="Helical" evidence="4">
    <location>
        <begin position="170"/>
        <end position="188"/>
    </location>
</feature>